<reference evidence="6" key="2">
    <citation type="submission" date="2015-05" db="EMBL/GenBank/DDBJ databases">
        <title>Complete genome sequence of Corynebacterium uterequi DSM 45634, isolated from the uterus of a maiden mare.</title>
        <authorList>
            <person name="Ruckert C."/>
            <person name="Albersmeier A."/>
            <person name="Winkler A."/>
            <person name="Tauch A."/>
        </authorList>
    </citation>
    <scope>NUCLEOTIDE SEQUENCE [LARGE SCALE GENOMIC DNA]</scope>
    <source>
        <strain evidence="6">DSM 45634</strain>
    </source>
</reference>
<dbReference type="EMBL" id="CP011546">
    <property type="protein sequence ID" value="AKK11489.1"/>
    <property type="molecule type" value="Genomic_DNA"/>
</dbReference>
<dbReference type="STRING" id="1072256.CUTER_07500"/>
<dbReference type="GO" id="GO:1903509">
    <property type="term" value="P:liposaccharide metabolic process"/>
    <property type="evidence" value="ECO:0007669"/>
    <property type="project" value="UniProtKB-ARBA"/>
</dbReference>
<protein>
    <submittedName>
        <fullName evidence="5">Glycosyltransferase</fullName>
        <ecNumber evidence="5">2.4.1.-</ecNumber>
    </submittedName>
</protein>
<dbReference type="InterPro" id="IPR050194">
    <property type="entry name" value="Glycosyltransferase_grp1"/>
</dbReference>
<sequence length="374" mass="39766">MTTLLVTNDFPPTVGGIQSYLHDFVATQDPSAMVVFASTQDPQAARELDAGAPYRTVRWPRSIMLPTPATAEAMSWVIRECEIDTVWFGASAPLGLMASAARRAGAQRIVVSTHGHEVGWAKTLPGRAALRRIGNSADVVTYISDYTQSRLAGAFGSRPKAVRLPSGVDTDFFSPASPEQRHLTRQAWGWGDRPVITCVSRLVARKGQDRLIDALPEIRVAHPGAVLVIVGSGPAEAELKRRAGDGVVFAAELPRAAMRDVVAASDVMAMPARTRLGGFDVEGLGIVYLEAQACGVPVVAGDSGGAPEAVGPGAGVVVDGRDRRAIAKEIISYLDDAARRAEAGRRGRQFVQENHSWKVLGERLSDALQSGGTI</sequence>
<dbReference type="Gene3D" id="3.40.50.2000">
    <property type="entry name" value="Glycogen Phosphorylase B"/>
    <property type="match status" value="2"/>
</dbReference>
<name>A0A0G3HDU6_9CORY</name>
<dbReference type="PANTHER" id="PTHR45947:SF3">
    <property type="entry name" value="SULFOQUINOVOSYL TRANSFERASE SQD2"/>
    <property type="match status" value="1"/>
</dbReference>
<dbReference type="FunFam" id="3.40.50.2000:FF:000115">
    <property type="entry name" value="Alpha-(1-6)-phosphatidylinositol monomannoside mannosyltransferase"/>
    <property type="match status" value="1"/>
</dbReference>
<dbReference type="PANTHER" id="PTHR45947">
    <property type="entry name" value="SULFOQUINOVOSYL TRANSFERASE SQD2"/>
    <property type="match status" value="1"/>
</dbReference>
<accession>A0A0G3HDU6</accession>
<dbReference type="EC" id="2.4.1.-" evidence="5"/>
<dbReference type="KEGG" id="cut:CUTER_07500"/>
<evidence type="ECO:0000313" key="5">
    <source>
        <dbReference type="EMBL" id="AKK11489.1"/>
    </source>
</evidence>
<dbReference type="Pfam" id="PF13439">
    <property type="entry name" value="Glyco_transf_4"/>
    <property type="match status" value="1"/>
</dbReference>
<proteinExistence type="predicted"/>
<dbReference type="OrthoDB" id="9808602at2"/>
<feature type="domain" description="Glycosyltransferase subfamily 4-like N-terminal" evidence="4">
    <location>
        <begin position="14"/>
        <end position="171"/>
    </location>
</feature>
<dbReference type="PATRIC" id="fig|1072256.5.peg.1482"/>
<dbReference type="RefSeq" id="WP_047260683.1">
    <property type="nucleotide sequence ID" value="NZ_CP011546.1"/>
</dbReference>
<dbReference type="InterPro" id="IPR001296">
    <property type="entry name" value="Glyco_trans_1"/>
</dbReference>
<feature type="domain" description="Glycosyl transferase family 1" evidence="3">
    <location>
        <begin position="185"/>
        <end position="349"/>
    </location>
</feature>
<dbReference type="InterPro" id="IPR028098">
    <property type="entry name" value="Glyco_trans_4-like_N"/>
</dbReference>
<evidence type="ECO:0000256" key="2">
    <source>
        <dbReference type="ARBA" id="ARBA00022679"/>
    </source>
</evidence>
<keyword evidence="2 5" id="KW-0808">Transferase</keyword>
<dbReference type="AlphaFoldDB" id="A0A0G3HDU6"/>
<dbReference type="Proteomes" id="UP000035548">
    <property type="component" value="Chromosome"/>
</dbReference>
<evidence type="ECO:0000259" key="4">
    <source>
        <dbReference type="Pfam" id="PF13439"/>
    </source>
</evidence>
<organism evidence="5 6">
    <name type="scientific">Corynebacterium uterequi</name>
    <dbReference type="NCBI Taxonomy" id="1072256"/>
    <lineage>
        <taxon>Bacteria</taxon>
        <taxon>Bacillati</taxon>
        <taxon>Actinomycetota</taxon>
        <taxon>Actinomycetes</taxon>
        <taxon>Mycobacteriales</taxon>
        <taxon>Corynebacteriaceae</taxon>
        <taxon>Corynebacterium</taxon>
    </lineage>
</organism>
<gene>
    <name evidence="5" type="primary">pimB</name>
    <name evidence="5" type="ORF">CUTER_07500</name>
</gene>
<dbReference type="SUPFAM" id="SSF53756">
    <property type="entry name" value="UDP-Glycosyltransferase/glycogen phosphorylase"/>
    <property type="match status" value="1"/>
</dbReference>
<keyword evidence="1 5" id="KW-0328">Glycosyltransferase</keyword>
<evidence type="ECO:0000256" key="1">
    <source>
        <dbReference type="ARBA" id="ARBA00022676"/>
    </source>
</evidence>
<dbReference type="Pfam" id="PF00534">
    <property type="entry name" value="Glycos_transf_1"/>
    <property type="match status" value="1"/>
</dbReference>
<dbReference type="CDD" id="cd03801">
    <property type="entry name" value="GT4_PimA-like"/>
    <property type="match status" value="1"/>
</dbReference>
<keyword evidence="6" id="KW-1185">Reference proteome</keyword>
<reference evidence="5 6" key="1">
    <citation type="journal article" date="2015" name="Genome Announc.">
        <title>Virulence Factor Genes Detected in the Complete Genome Sequence of Corynebacterium uterequi DSM 45634, Isolated from the Uterus of a Maiden Mare.</title>
        <authorList>
            <person name="Ruckert C."/>
            <person name="Kriete M."/>
            <person name="Jaenicke S."/>
            <person name="Winkler A."/>
            <person name="Tauch A."/>
        </authorList>
    </citation>
    <scope>NUCLEOTIDE SEQUENCE [LARGE SCALE GENOMIC DNA]</scope>
    <source>
        <strain evidence="5 6">DSM 45634</strain>
    </source>
</reference>
<evidence type="ECO:0000259" key="3">
    <source>
        <dbReference type="Pfam" id="PF00534"/>
    </source>
</evidence>
<dbReference type="GO" id="GO:0016758">
    <property type="term" value="F:hexosyltransferase activity"/>
    <property type="evidence" value="ECO:0007669"/>
    <property type="project" value="TreeGrafter"/>
</dbReference>
<dbReference type="GO" id="GO:1901137">
    <property type="term" value="P:carbohydrate derivative biosynthetic process"/>
    <property type="evidence" value="ECO:0007669"/>
    <property type="project" value="UniProtKB-ARBA"/>
</dbReference>
<evidence type="ECO:0000313" key="6">
    <source>
        <dbReference type="Proteomes" id="UP000035548"/>
    </source>
</evidence>